<organism evidence="3 4">
    <name type="scientific">Prorocentrum cordatum</name>
    <dbReference type="NCBI Taxonomy" id="2364126"/>
    <lineage>
        <taxon>Eukaryota</taxon>
        <taxon>Sar</taxon>
        <taxon>Alveolata</taxon>
        <taxon>Dinophyceae</taxon>
        <taxon>Prorocentrales</taxon>
        <taxon>Prorocentraceae</taxon>
        <taxon>Prorocentrum</taxon>
    </lineage>
</organism>
<reference evidence="3" key="1">
    <citation type="submission" date="2023-10" db="EMBL/GenBank/DDBJ databases">
        <authorList>
            <person name="Chen Y."/>
            <person name="Shah S."/>
            <person name="Dougan E. K."/>
            <person name="Thang M."/>
            <person name="Chan C."/>
        </authorList>
    </citation>
    <scope>NUCLEOTIDE SEQUENCE [LARGE SCALE GENOMIC DNA]</scope>
</reference>
<dbReference type="SUPFAM" id="SSF47769">
    <property type="entry name" value="SAM/Pointed domain"/>
    <property type="match status" value="1"/>
</dbReference>
<dbReference type="Pfam" id="PF00536">
    <property type="entry name" value="SAM_1"/>
    <property type="match status" value="1"/>
</dbReference>
<dbReference type="InterPro" id="IPR001660">
    <property type="entry name" value="SAM"/>
</dbReference>
<feature type="region of interest" description="Disordered" evidence="1">
    <location>
        <begin position="294"/>
        <end position="358"/>
    </location>
</feature>
<name>A0ABN9Y7Q1_9DINO</name>
<feature type="domain" description="SAM" evidence="2">
    <location>
        <begin position="582"/>
        <end position="636"/>
    </location>
</feature>
<dbReference type="Proteomes" id="UP001189429">
    <property type="component" value="Unassembled WGS sequence"/>
</dbReference>
<dbReference type="InterPro" id="IPR013761">
    <property type="entry name" value="SAM/pointed_sf"/>
</dbReference>
<proteinExistence type="predicted"/>
<protein>
    <recommendedName>
        <fullName evidence="2">SAM domain-containing protein</fullName>
    </recommendedName>
</protein>
<sequence>MVLWLPSSAAHSLASCGSVLCIVHSGCEQLRSICSQAHHIMESVIHDTHSVVYDHSCVEGPSKSATLSRYSYLQSSDGRLLVSLASCNGVVGLGFATNKKYRLQAAKLSLAIASAILRGREAVPGLEQVAHLLQAARTRELSRNEADCRPAPGCVHEEDRHRMKTTSVLGLGAPTLDVSVGGGAAAPPSPDALREHRGLQSPLSCSREENPWAQMTDEPHETACPVPSVCSPPAHATACPPPSICPPLAPLQERPTTQGEGSPRAEGRPGRSCAAAAPAEACGLPWSLLWLQAGAARPPPPSPPPPASEHAPLPASGRAPEGGGRSSSSPSSAPGSARGAEPAGEARAASADAGGDAAGDAGVELRGLDVWCPTAFQLADRADEDPTIIFHEGSQIEGPFVAFGDVVCSERYILWQAHICNREFRRAPVDFKKFWEFPHMTLAKLEIGSAERRANRSTWIVDLEDGPETYDLADLLRDLNELLGRDTTVYRLHAGHLSADYWGLRYNISGGPAHVAFRRVQAILRDRLALLGDRVSFWADEPALPHVTFEYPERVEVTEASELPRACEAAEEESADTFSKHSSLDEMLDRLDKLQLGRFKPLFKRERLSMSVLPLLGHQELKDAGVLKLGDRTKLMELGREIFGSAGA</sequence>
<dbReference type="SMART" id="SM00454">
    <property type="entry name" value="SAM"/>
    <property type="match status" value="1"/>
</dbReference>
<keyword evidence="4" id="KW-1185">Reference proteome</keyword>
<evidence type="ECO:0000313" key="3">
    <source>
        <dbReference type="EMBL" id="CAK0908356.1"/>
    </source>
</evidence>
<dbReference type="Gene3D" id="1.10.150.50">
    <property type="entry name" value="Transcription Factor, Ets-1"/>
    <property type="match status" value="1"/>
</dbReference>
<accession>A0ABN9Y7Q1</accession>
<dbReference type="EMBL" id="CAUYUJ010021995">
    <property type="protein sequence ID" value="CAK0908356.1"/>
    <property type="molecule type" value="Genomic_DNA"/>
</dbReference>
<evidence type="ECO:0000256" key="1">
    <source>
        <dbReference type="SAM" id="MobiDB-lite"/>
    </source>
</evidence>
<comment type="caution">
    <text evidence="3">The sequence shown here is derived from an EMBL/GenBank/DDBJ whole genome shotgun (WGS) entry which is preliminary data.</text>
</comment>
<evidence type="ECO:0000259" key="2">
    <source>
        <dbReference type="PROSITE" id="PS50105"/>
    </source>
</evidence>
<gene>
    <name evidence="3" type="ORF">PCOR1329_LOCUS83051</name>
</gene>
<feature type="compositionally biased region" description="Pro residues" evidence="1">
    <location>
        <begin position="297"/>
        <end position="307"/>
    </location>
</feature>
<feature type="compositionally biased region" description="Low complexity" evidence="1">
    <location>
        <begin position="308"/>
        <end position="319"/>
    </location>
</feature>
<evidence type="ECO:0000313" key="4">
    <source>
        <dbReference type="Proteomes" id="UP001189429"/>
    </source>
</evidence>
<dbReference type="PROSITE" id="PS50105">
    <property type="entry name" value="SAM_DOMAIN"/>
    <property type="match status" value="1"/>
</dbReference>
<dbReference type="CDD" id="cd09487">
    <property type="entry name" value="SAM_superfamily"/>
    <property type="match status" value="1"/>
</dbReference>
<feature type="region of interest" description="Disordered" evidence="1">
    <location>
        <begin position="247"/>
        <end position="272"/>
    </location>
</feature>
<feature type="compositionally biased region" description="Low complexity" evidence="1">
    <location>
        <begin position="326"/>
        <end position="358"/>
    </location>
</feature>